<feature type="transmembrane region" description="Helical" evidence="1">
    <location>
        <begin position="20"/>
        <end position="41"/>
    </location>
</feature>
<evidence type="ECO:0000313" key="2">
    <source>
        <dbReference type="EMBL" id="MCH6469223.1"/>
    </source>
</evidence>
<keyword evidence="1" id="KW-0472">Membrane</keyword>
<gene>
    <name evidence="2" type="ORF">L0M17_04330</name>
</gene>
<evidence type="ECO:0000256" key="1">
    <source>
        <dbReference type="SAM" id="Phobius"/>
    </source>
</evidence>
<comment type="caution">
    <text evidence="2">The sequence shown here is derived from an EMBL/GenBank/DDBJ whole genome shotgun (WGS) entry which is preliminary data.</text>
</comment>
<dbReference type="RefSeq" id="WP_241051587.1">
    <property type="nucleotide sequence ID" value="NZ_JAKZBV010000001.1"/>
</dbReference>
<evidence type="ECO:0008006" key="4">
    <source>
        <dbReference type="Google" id="ProtNLM"/>
    </source>
</evidence>
<accession>A0ABS9TXW5</accession>
<reference evidence="2 3" key="1">
    <citation type="submission" date="2022-03" db="EMBL/GenBank/DDBJ databases">
        <title>Sinomonas sp. isolated from a soil.</title>
        <authorList>
            <person name="Han J."/>
            <person name="Kim D.-U."/>
        </authorList>
    </citation>
    <scope>NUCLEOTIDE SEQUENCE [LARGE SCALE GENOMIC DNA]</scope>
    <source>
        <strain evidence="2 3">5-5</strain>
    </source>
</reference>
<keyword evidence="1" id="KW-0812">Transmembrane</keyword>
<protein>
    <recommendedName>
        <fullName evidence="4">SHOCT domain-containing protein</fullName>
    </recommendedName>
</protein>
<dbReference type="Proteomes" id="UP001202922">
    <property type="component" value="Unassembled WGS sequence"/>
</dbReference>
<organism evidence="2 3">
    <name type="scientific">Sinomonas terrae</name>
    <dbReference type="NCBI Taxonomy" id="2908838"/>
    <lineage>
        <taxon>Bacteria</taxon>
        <taxon>Bacillati</taxon>
        <taxon>Actinomycetota</taxon>
        <taxon>Actinomycetes</taxon>
        <taxon>Micrococcales</taxon>
        <taxon>Micrococcaceae</taxon>
        <taxon>Sinomonas</taxon>
    </lineage>
</organism>
<sequence length="94" mass="9524">MARKSNSESSAKRSAVRVVVDGVAAAAGGVVAATVAAGIVMSPAQAPEARLGGIHEDLQRAVALHQITAEQAALFEVKLQREILSSTSDDGSVA</sequence>
<name>A0ABS9TXW5_9MICC</name>
<keyword evidence="3" id="KW-1185">Reference proteome</keyword>
<proteinExistence type="predicted"/>
<evidence type="ECO:0000313" key="3">
    <source>
        <dbReference type="Proteomes" id="UP001202922"/>
    </source>
</evidence>
<dbReference type="EMBL" id="JAKZBV010000001">
    <property type="protein sequence ID" value="MCH6469223.1"/>
    <property type="molecule type" value="Genomic_DNA"/>
</dbReference>
<keyword evidence="1" id="KW-1133">Transmembrane helix</keyword>